<feature type="transmembrane region" description="Helical" evidence="1">
    <location>
        <begin position="75"/>
        <end position="102"/>
    </location>
</feature>
<proteinExistence type="predicted"/>
<organism evidence="2 3">
    <name type="scientific">Candidatus Uhrbacteria bacterium RIFCSPLOWO2_02_FULL_48_18</name>
    <dbReference type="NCBI Taxonomy" id="1802408"/>
    <lineage>
        <taxon>Bacteria</taxon>
        <taxon>Candidatus Uhriibacteriota</taxon>
    </lineage>
</organism>
<evidence type="ECO:0000313" key="2">
    <source>
        <dbReference type="EMBL" id="OGL86257.1"/>
    </source>
</evidence>
<gene>
    <name evidence="2" type="ORF">A3I41_01695</name>
</gene>
<accession>A0A1F7V841</accession>
<evidence type="ECO:0000313" key="3">
    <source>
        <dbReference type="Proteomes" id="UP000176593"/>
    </source>
</evidence>
<keyword evidence="1" id="KW-1133">Transmembrane helix</keyword>
<comment type="caution">
    <text evidence="2">The sequence shown here is derived from an EMBL/GenBank/DDBJ whole genome shotgun (WGS) entry which is preliminary data.</text>
</comment>
<dbReference type="Proteomes" id="UP000176593">
    <property type="component" value="Unassembled WGS sequence"/>
</dbReference>
<evidence type="ECO:0000256" key="1">
    <source>
        <dbReference type="SAM" id="Phobius"/>
    </source>
</evidence>
<sequence length="107" mass="11209">MKKIVNALRVVGSVSVGTLGVAVGVCGLPFMVISLPVAMLVAKQLPDDDDMHIDVDEESESADAQKAINTLSEMLYGGLIFGVLLIPLAPAGLCFTAASHLWPNTET</sequence>
<reference evidence="2 3" key="1">
    <citation type="journal article" date="2016" name="Nat. Commun.">
        <title>Thousands of microbial genomes shed light on interconnected biogeochemical processes in an aquifer system.</title>
        <authorList>
            <person name="Anantharaman K."/>
            <person name="Brown C.T."/>
            <person name="Hug L.A."/>
            <person name="Sharon I."/>
            <person name="Castelle C.J."/>
            <person name="Probst A.J."/>
            <person name="Thomas B.C."/>
            <person name="Singh A."/>
            <person name="Wilkins M.J."/>
            <person name="Karaoz U."/>
            <person name="Brodie E.L."/>
            <person name="Williams K.H."/>
            <person name="Hubbard S.S."/>
            <person name="Banfield J.F."/>
        </authorList>
    </citation>
    <scope>NUCLEOTIDE SEQUENCE [LARGE SCALE GENOMIC DNA]</scope>
</reference>
<feature type="transmembrane region" description="Helical" evidence="1">
    <location>
        <begin position="20"/>
        <end position="42"/>
    </location>
</feature>
<dbReference type="EMBL" id="MGEQ01000010">
    <property type="protein sequence ID" value="OGL86257.1"/>
    <property type="molecule type" value="Genomic_DNA"/>
</dbReference>
<name>A0A1F7V841_9BACT</name>
<dbReference type="AlphaFoldDB" id="A0A1F7V841"/>
<keyword evidence="1" id="KW-0812">Transmembrane</keyword>
<protein>
    <submittedName>
        <fullName evidence="2">Uncharacterized protein</fullName>
    </submittedName>
</protein>
<keyword evidence="1" id="KW-0472">Membrane</keyword>